<dbReference type="HOGENOM" id="CLU_004785_1_2_9"/>
<keyword evidence="4" id="KW-0175">Coiled coil</keyword>
<evidence type="ECO:0000313" key="7">
    <source>
        <dbReference type="Proteomes" id="UP000003011"/>
    </source>
</evidence>
<protein>
    <recommendedName>
        <fullName evidence="3">Nuclease SbcCD subunit C</fullName>
    </recommendedName>
</protein>
<dbReference type="GO" id="GO:0006302">
    <property type="term" value="P:double-strand break repair"/>
    <property type="evidence" value="ECO:0007669"/>
    <property type="project" value="InterPro"/>
</dbReference>
<dbReference type="InterPro" id="IPR038729">
    <property type="entry name" value="Rad50/SbcC_AAA"/>
</dbReference>
<sequence length="1237" mass="143367">MRPIKIKIRGFNSFLEEQEIDFEKLGKLGIFGIFGPTGSGKSSILDAITFALYGKIARDSSNSAKEQYININTDTARVIFEFGIKSTNEEKVYRIVREIKKDANKKTTTKQVKLIMLLPKEEVLAEKEIEFRLAVGTIIGLEYDDFIKTVVLPQGGFNDFLKMEGRDRRVILERLFNLEKYGDVLEKKIKNRVQQYEREDERISGGLASYEGITNEAFNEVDKKLNEYIKKLENIKIKKENSDIKLELNKNIYERQLKIDELKLKLEERYKSEAFIKECKEKIERDRYSELMLPLVSDYENSLDEKIKISDELNDVNKGYKKLLADKEKIEKLYRQNEEKFNIEGKMLSEKIIKLRTLTGDWDEYIKRKAEFDVHKSKYKQLDIEHTLNLKQQSEVYRQIEEQKMILYTEKEYLKKHEIDIELRQRLIKACEFSNRLEALEESFSKLNTSDDEIHKLISELKGIINTTNDSLNQVSDKINAVKAAEDDLKNNILSDSGAARTMILKYKNLYEYIIKKGKAVNSLKNINTEFYSINNDYIKLCSQFEAKTLKLDNLKALKEKLIKSEGLFNISRDLKRGDICPVCGNVIKDIKHKTQHGDFNYKISSIEKNIKFIQEALKQELQKKSGFEGKIAVLNERKEKIIAEDNSFKLNESEAIYNFIQRLKSVLRYGRNELDEVFEVFKAGVSDNINNDTIKHIENFILNDIIRLENTAEDINRQLHENQKKHENLLEQKHEISSNLSVYTAKIKIYEDTAKNNINLKQSLKNDIDEVKNTLYTVYNDCGNNPGARLDIILKSENINKKIKIKIEECEKCIQDLEEVRYKNESKLKSSEITKKEYETMLKEESRNTRLLEKKFLEIMEQLKSPADELEYTTKQYSELEYRFNSLKGDFERISEKSIEAEKNSEILEKKAAYIDNILEDKKSKLIEIFNKYNEDQYKTAEGSSIKTDSKELYSDKTMCMEAIILKIKKSKLENNIKAELLAKINDYEEDIRQLNGALNEFQKYAGSKRVSLEEYKAVEDENSNINDDLNSIQEEVIAIREKRSEILLKLEKIEELLRKKEAVSKNLSIARELKNTVGARKFAEFMALKQLDYIASAAGERLFEISSGAYGLETAEDGTFKIRDYKNGGRLRNVKTLSGGESFVVSLSLALSLSAHIQLKGSAPLELFFLDEGFGTLDEELLEVVMDSLEKVYNDRMKVGLISHVEYLKQRVPVRLIVRAAVSGEGGSKVSIEYG</sequence>
<comment type="caution">
    <text evidence="6">The sequence shown here is derived from an EMBL/GenBank/DDBJ whole genome shotgun (WGS) entry which is preliminary data.</text>
</comment>
<evidence type="ECO:0000256" key="2">
    <source>
        <dbReference type="ARBA" id="ARBA00011322"/>
    </source>
</evidence>
<dbReference type="Gene3D" id="3.40.50.300">
    <property type="entry name" value="P-loop containing nucleotide triphosphate hydrolases"/>
    <property type="match status" value="2"/>
</dbReference>
<keyword evidence="7" id="KW-1185">Reference proteome</keyword>
<dbReference type="EMBL" id="ACZL01000014">
    <property type="protein sequence ID" value="EHI56072.1"/>
    <property type="molecule type" value="Genomic_DNA"/>
</dbReference>
<dbReference type="RefSeq" id="WP_005540109.1">
    <property type="nucleotide sequence ID" value="NZ_JH378830.1"/>
</dbReference>
<evidence type="ECO:0000256" key="3">
    <source>
        <dbReference type="ARBA" id="ARBA00013368"/>
    </source>
</evidence>
<dbReference type="Pfam" id="PF13476">
    <property type="entry name" value="AAA_23"/>
    <property type="match status" value="1"/>
</dbReference>
<dbReference type="SUPFAM" id="SSF52540">
    <property type="entry name" value="P-loop containing nucleoside triphosphate hydrolases"/>
    <property type="match status" value="2"/>
</dbReference>
<feature type="coiled-coil region" evidence="4">
    <location>
        <begin position="979"/>
        <end position="1075"/>
    </location>
</feature>
<dbReference type="AlphaFoldDB" id="G5GH14"/>
<dbReference type="PANTHER" id="PTHR32114:SF2">
    <property type="entry name" value="ABC TRANSPORTER ABCH.3"/>
    <property type="match status" value="1"/>
</dbReference>
<comment type="similarity">
    <text evidence="1">Belongs to the SMC family. SbcC subfamily.</text>
</comment>
<dbReference type="PATRIC" id="fig|679200.3.peg.901"/>
<evidence type="ECO:0000256" key="4">
    <source>
        <dbReference type="SAM" id="Coils"/>
    </source>
</evidence>
<evidence type="ECO:0000313" key="6">
    <source>
        <dbReference type="EMBL" id="EHI56072.1"/>
    </source>
</evidence>
<dbReference type="Proteomes" id="UP000003011">
    <property type="component" value="Unassembled WGS sequence"/>
</dbReference>
<organism evidence="6 7">
    <name type="scientific">Johnsonella ignava ATCC 51276</name>
    <dbReference type="NCBI Taxonomy" id="679200"/>
    <lineage>
        <taxon>Bacteria</taxon>
        <taxon>Bacillati</taxon>
        <taxon>Bacillota</taxon>
        <taxon>Clostridia</taxon>
        <taxon>Lachnospirales</taxon>
        <taxon>Lachnospiraceae</taxon>
        <taxon>Johnsonella</taxon>
    </lineage>
</organism>
<dbReference type="eggNOG" id="COG0419">
    <property type="taxonomic scope" value="Bacteria"/>
</dbReference>
<dbReference type="GO" id="GO:0016887">
    <property type="term" value="F:ATP hydrolysis activity"/>
    <property type="evidence" value="ECO:0007669"/>
    <property type="project" value="InterPro"/>
</dbReference>
<dbReference type="PANTHER" id="PTHR32114">
    <property type="entry name" value="ABC TRANSPORTER ABCH.3"/>
    <property type="match status" value="1"/>
</dbReference>
<dbReference type="SUPFAM" id="SSF75712">
    <property type="entry name" value="Rad50 coiled-coil Zn hook"/>
    <property type="match status" value="1"/>
</dbReference>
<feature type="coiled-coil region" evidence="4">
    <location>
        <begin position="801"/>
        <end position="856"/>
    </location>
</feature>
<gene>
    <name evidence="6" type="ORF">HMPREF9333_00854</name>
</gene>
<dbReference type="InterPro" id="IPR027417">
    <property type="entry name" value="P-loop_NTPase"/>
</dbReference>
<dbReference type="STRING" id="679200.HMPREF9333_00854"/>
<proteinExistence type="inferred from homology"/>
<evidence type="ECO:0000256" key="1">
    <source>
        <dbReference type="ARBA" id="ARBA00006930"/>
    </source>
</evidence>
<reference evidence="6 7" key="1">
    <citation type="submission" date="2011-08" db="EMBL/GenBank/DDBJ databases">
        <title>The Genome Sequence of Johnsonella ignava ATCC 51276.</title>
        <authorList>
            <consortium name="The Broad Institute Genome Sequencing Platform"/>
            <person name="Earl A."/>
            <person name="Ward D."/>
            <person name="Feldgarden M."/>
            <person name="Gevers D."/>
            <person name="Izard J."/>
            <person name="Blanton J.M."/>
            <person name="Baranova O.V."/>
            <person name="Dewhirst F.E."/>
            <person name="Young S.K."/>
            <person name="Zeng Q."/>
            <person name="Gargeya S."/>
            <person name="Fitzgerald M."/>
            <person name="Haas B."/>
            <person name="Abouelleil A."/>
            <person name="Alvarado L."/>
            <person name="Arachchi H.M."/>
            <person name="Berlin A."/>
            <person name="Brown A."/>
            <person name="Chapman S.B."/>
            <person name="Chen Z."/>
            <person name="Dunbar C."/>
            <person name="Freedman E."/>
            <person name="Gearin G."/>
            <person name="Gellesch M."/>
            <person name="Goldberg J."/>
            <person name="Griggs A."/>
            <person name="Gujja S."/>
            <person name="Heiman D."/>
            <person name="Howarth C."/>
            <person name="Larson L."/>
            <person name="Lui A."/>
            <person name="MacDonald P.J.P."/>
            <person name="Montmayeur A."/>
            <person name="Murphy C."/>
            <person name="Neiman D."/>
            <person name="Pearson M."/>
            <person name="Priest M."/>
            <person name="Roberts A."/>
            <person name="Saif S."/>
            <person name="Shea T."/>
            <person name="Shenoy N."/>
            <person name="Sisk P."/>
            <person name="Stolte C."/>
            <person name="Sykes S."/>
            <person name="Wortman J."/>
            <person name="Nusbaum C."/>
            <person name="Birren B."/>
        </authorList>
    </citation>
    <scope>NUCLEOTIDE SEQUENCE [LARGE SCALE GENOMIC DNA]</scope>
    <source>
        <strain evidence="6 7">ATCC 51276</strain>
    </source>
</reference>
<accession>G5GH14</accession>
<name>G5GH14_9FIRM</name>
<dbReference type="Pfam" id="PF13558">
    <property type="entry name" value="SbcC_Walker_B"/>
    <property type="match status" value="1"/>
</dbReference>
<comment type="subunit">
    <text evidence="2">Heterodimer of SbcC and SbcD.</text>
</comment>
<feature type="domain" description="Rad50/SbcC-type AAA" evidence="5">
    <location>
        <begin position="5"/>
        <end position="270"/>
    </location>
</feature>
<feature type="coiled-coil region" evidence="4">
    <location>
        <begin position="706"/>
        <end position="733"/>
    </location>
</feature>
<evidence type="ECO:0000259" key="5">
    <source>
        <dbReference type="Pfam" id="PF13476"/>
    </source>
</evidence>